<dbReference type="Proteomes" id="UP000249432">
    <property type="component" value="Unassembled WGS sequence"/>
</dbReference>
<evidence type="ECO:0000256" key="2">
    <source>
        <dbReference type="ARBA" id="ARBA00007424"/>
    </source>
</evidence>
<dbReference type="EC" id="2.5.1.78" evidence="3 7"/>
<dbReference type="InterPro" id="IPR034964">
    <property type="entry name" value="LS"/>
</dbReference>
<comment type="catalytic activity">
    <reaction evidence="6 7">
        <text>(2S)-2-hydroxy-3-oxobutyl phosphate + 5-amino-6-(D-ribitylamino)uracil = 6,7-dimethyl-8-(1-D-ribityl)lumazine + phosphate + 2 H2O + H(+)</text>
        <dbReference type="Rhea" id="RHEA:26152"/>
        <dbReference type="ChEBI" id="CHEBI:15377"/>
        <dbReference type="ChEBI" id="CHEBI:15378"/>
        <dbReference type="ChEBI" id="CHEBI:15934"/>
        <dbReference type="ChEBI" id="CHEBI:43474"/>
        <dbReference type="ChEBI" id="CHEBI:58201"/>
        <dbReference type="ChEBI" id="CHEBI:58830"/>
        <dbReference type="EC" id="2.5.1.78"/>
    </reaction>
</comment>
<evidence type="ECO:0000256" key="7">
    <source>
        <dbReference type="HAMAP-Rule" id="MF_00178"/>
    </source>
</evidence>
<dbReference type="PANTHER" id="PTHR21058:SF0">
    <property type="entry name" value="6,7-DIMETHYL-8-RIBITYLLUMAZINE SYNTHASE"/>
    <property type="match status" value="1"/>
</dbReference>
<dbReference type="Gene3D" id="3.40.50.960">
    <property type="entry name" value="Lumazine/riboflavin synthase"/>
    <property type="match status" value="1"/>
</dbReference>
<name>A0A2W5T0A0_9CORY</name>
<dbReference type="GO" id="GO:0009349">
    <property type="term" value="C:riboflavin synthase complex"/>
    <property type="evidence" value="ECO:0007669"/>
    <property type="project" value="UniProtKB-UniRule"/>
</dbReference>
<feature type="binding site" evidence="7">
    <location>
        <begin position="81"/>
        <end position="83"/>
    </location>
    <ligand>
        <name>5-amino-6-(D-ribitylamino)uracil</name>
        <dbReference type="ChEBI" id="CHEBI:15934"/>
    </ligand>
</feature>
<feature type="binding site" evidence="7">
    <location>
        <position position="128"/>
    </location>
    <ligand>
        <name>(2S)-2-hydroxy-3-oxobutyl phosphate</name>
        <dbReference type="ChEBI" id="CHEBI:58830"/>
    </ligand>
</feature>
<dbReference type="GO" id="GO:0005829">
    <property type="term" value="C:cytosol"/>
    <property type="evidence" value="ECO:0007669"/>
    <property type="project" value="TreeGrafter"/>
</dbReference>
<dbReference type="GO" id="GO:0000906">
    <property type="term" value="F:6,7-dimethyl-8-ribityllumazine synthase activity"/>
    <property type="evidence" value="ECO:0007669"/>
    <property type="project" value="UniProtKB-UniRule"/>
</dbReference>
<feature type="binding site" evidence="7">
    <location>
        <begin position="86"/>
        <end position="87"/>
    </location>
    <ligand>
        <name>(2S)-2-hydroxy-3-oxobutyl phosphate</name>
        <dbReference type="ChEBI" id="CHEBI:58830"/>
    </ligand>
</feature>
<evidence type="ECO:0000256" key="4">
    <source>
        <dbReference type="ARBA" id="ARBA00022619"/>
    </source>
</evidence>
<dbReference type="NCBIfam" id="TIGR00114">
    <property type="entry name" value="lumazine-synth"/>
    <property type="match status" value="1"/>
</dbReference>
<evidence type="ECO:0000256" key="3">
    <source>
        <dbReference type="ARBA" id="ARBA00012664"/>
    </source>
</evidence>
<dbReference type="SUPFAM" id="SSF52121">
    <property type="entry name" value="Lumazine synthase"/>
    <property type="match status" value="1"/>
</dbReference>
<keyword evidence="5 7" id="KW-0808">Transferase</keyword>
<dbReference type="HAMAP" id="MF_00178">
    <property type="entry name" value="Lumazine_synth"/>
    <property type="match status" value="1"/>
</dbReference>
<proteinExistence type="inferred from homology"/>
<comment type="pathway">
    <text evidence="1 7">Cofactor biosynthesis; riboflavin biosynthesis; riboflavin from 2-hydroxy-3-oxobutyl phosphate and 5-amino-6-(D-ribitylamino)uracil: step 1/2.</text>
</comment>
<evidence type="ECO:0000313" key="8">
    <source>
        <dbReference type="EMBL" id="PZR04915.1"/>
    </source>
</evidence>
<gene>
    <name evidence="7" type="primary">ribH</name>
    <name evidence="8" type="ORF">DI525_05795</name>
</gene>
<sequence length="159" mass="16243">MSGEGSPTITIEPGSAQGLRVAVIVSEWNRGITDELASQALETGEEAGAEVTVIPVVGALEIPAVVKKATRAYDAVVALGCVIQGGTPHFDHVCNAVTYGLTKIAVETETPVGNGVLTCNTHEQAVDRAGGPTAHENKGAEAMIAAIHTAQTLKSMAAD</sequence>
<dbReference type="InterPro" id="IPR036467">
    <property type="entry name" value="LS/RS_sf"/>
</dbReference>
<dbReference type="PANTHER" id="PTHR21058">
    <property type="entry name" value="6,7-DIMETHYL-8-RIBITYLLUMAZINE SYNTHASE DMRL SYNTHASE LUMAZINE SYNTHASE"/>
    <property type="match status" value="1"/>
</dbReference>
<dbReference type="GO" id="GO:0009231">
    <property type="term" value="P:riboflavin biosynthetic process"/>
    <property type="evidence" value="ECO:0007669"/>
    <property type="project" value="UniProtKB-UniRule"/>
</dbReference>
<evidence type="ECO:0000256" key="5">
    <source>
        <dbReference type="ARBA" id="ARBA00022679"/>
    </source>
</evidence>
<dbReference type="RefSeq" id="WP_303734818.1">
    <property type="nucleotide sequence ID" value="NZ_CAKZHK010000009.1"/>
</dbReference>
<accession>A0A2W5T0A0</accession>
<organism evidence="8 9">
    <name type="scientific">Corynebacterium kroppenstedtii</name>
    <dbReference type="NCBI Taxonomy" id="161879"/>
    <lineage>
        <taxon>Bacteria</taxon>
        <taxon>Bacillati</taxon>
        <taxon>Actinomycetota</taxon>
        <taxon>Actinomycetes</taxon>
        <taxon>Mycobacteriales</taxon>
        <taxon>Corynebacteriaceae</taxon>
        <taxon>Corynebacterium</taxon>
    </lineage>
</organism>
<dbReference type="CDD" id="cd09209">
    <property type="entry name" value="Lumazine_synthase-I"/>
    <property type="match status" value="1"/>
</dbReference>
<comment type="function">
    <text evidence="7">Catalyzes the formation of 6,7-dimethyl-8-ribityllumazine by condensation of 5-amino-6-(D-ribitylamino)uracil with 3,4-dihydroxy-2-butanone 4-phosphate. This is the penultimate step in the biosynthesis of riboflavin.</text>
</comment>
<dbReference type="InterPro" id="IPR002180">
    <property type="entry name" value="LS/RS"/>
</dbReference>
<evidence type="ECO:0000256" key="1">
    <source>
        <dbReference type="ARBA" id="ARBA00004917"/>
    </source>
</evidence>
<feature type="binding site" evidence="7">
    <location>
        <begin position="59"/>
        <end position="61"/>
    </location>
    <ligand>
        <name>5-amino-6-(D-ribitylamino)uracil</name>
        <dbReference type="ChEBI" id="CHEBI:15934"/>
    </ligand>
</feature>
<dbReference type="AlphaFoldDB" id="A0A2W5T0A0"/>
<dbReference type="EMBL" id="QFRA01000011">
    <property type="protein sequence ID" value="PZR04915.1"/>
    <property type="molecule type" value="Genomic_DNA"/>
</dbReference>
<protein>
    <recommendedName>
        <fullName evidence="3 7">6,7-dimethyl-8-ribityllumazine synthase</fullName>
        <shortName evidence="7">DMRL synthase</shortName>
        <shortName evidence="7">LS</shortName>
        <shortName evidence="7">Lumazine synthase</shortName>
        <ecNumber evidence="3 7">2.5.1.78</ecNumber>
    </recommendedName>
</protein>
<feature type="binding site" evidence="7">
    <location>
        <position position="28"/>
    </location>
    <ligand>
        <name>5-amino-6-(D-ribitylamino)uracil</name>
        <dbReference type="ChEBI" id="CHEBI:15934"/>
    </ligand>
</feature>
<dbReference type="UniPathway" id="UPA00275">
    <property type="reaction ID" value="UER00404"/>
</dbReference>
<keyword evidence="4 7" id="KW-0686">Riboflavin biosynthesis</keyword>
<feature type="active site" description="Proton donor" evidence="7">
    <location>
        <position position="89"/>
    </location>
</feature>
<dbReference type="Pfam" id="PF00885">
    <property type="entry name" value="DMRL_synthase"/>
    <property type="match status" value="1"/>
</dbReference>
<evidence type="ECO:0000313" key="9">
    <source>
        <dbReference type="Proteomes" id="UP000249432"/>
    </source>
</evidence>
<comment type="similarity">
    <text evidence="2 7">Belongs to the DMRL synthase family.</text>
</comment>
<feature type="binding site" evidence="7">
    <location>
        <position position="114"/>
    </location>
    <ligand>
        <name>5-amino-6-(D-ribitylamino)uracil</name>
        <dbReference type="ChEBI" id="CHEBI:15934"/>
    </ligand>
</feature>
<comment type="caution">
    <text evidence="8">The sequence shown here is derived from an EMBL/GenBank/DDBJ whole genome shotgun (WGS) entry which is preliminary data.</text>
</comment>
<evidence type="ECO:0000256" key="6">
    <source>
        <dbReference type="ARBA" id="ARBA00048785"/>
    </source>
</evidence>
<reference evidence="8 9" key="1">
    <citation type="submission" date="2017-08" db="EMBL/GenBank/DDBJ databases">
        <title>Infants hospitalized years apart are colonized by the same room-sourced microbial strains.</title>
        <authorList>
            <person name="Brooks B."/>
            <person name="Olm M.R."/>
            <person name="Firek B.A."/>
            <person name="Baker R."/>
            <person name="Thomas B.C."/>
            <person name="Morowitz M.J."/>
            <person name="Banfield J.F."/>
        </authorList>
    </citation>
    <scope>NUCLEOTIDE SEQUENCE [LARGE SCALE GENOMIC DNA]</scope>
    <source>
        <strain evidence="8">S2_003_000_R1_3</strain>
    </source>
</reference>